<dbReference type="OrthoDB" id="2236403at2"/>
<dbReference type="Pfam" id="PF05598">
    <property type="entry name" value="DUF772"/>
    <property type="match status" value="1"/>
</dbReference>
<dbReference type="EMBL" id="QQAY01000001">
    <property type="protein sequence ID" value="RDI47623.1"/>
    <property type="molecule type" value="Genomic_DNA"/>
</dbReference>
<dbReference type="Pfam" id="PF13751">
    <property type="entry name" value="DDE_Tnp_1_6"/>
    <property type="match status" value="1"/>
</dbReference>
<dbReference type="Proteomes" id="UP000255326">
    <property type="component" value="Unassembled WGS sequence"/>
</dbReference>
<protein>
    <submittedName>
        <fullName evidence="4">IS4 family transposase</fullName>
    </submittedName>
</protein>
<dbReference type="AlphaFoldDB" id="A0A370H0P3"/>
<evidence type="ECO:0000313" key="5">
    <source>
        <dbReference type="Proteomes" id="UP000255326"/>
    </source>
</evidence>
<dbReference type="RefSeq" id="WP_114743838.1">
    <property type="nucleotide sequence ID" value="NZ_QQAY01000001.1"/>
</dbReference>
<organism evidence="4 5">
    <name type="scientific">Falsibacillus pallidus</name>
    <dbReference type="NCBI Taxonomy" id="493781"/>
    <lineage>
        <taxon>Bacteria</taxon>
        <taxon>Bacillati</taxon>
        <taxon>Bacillota</taxon>
        <taxon>Bacilli</taxon>
        <taxon>Bacillales</taxon>
        <taxon>Bacillaceae</taxon>
        <taxon>Falsibacillus</taxon>
    </lineage>
</organism>
<dbReference type="InterPro" id="IPR047629">
    <property type="entry name" value="IS1182_transpos"/>
</dbReference>
<feature type="coiled-coil region" evidence="1">
    <location>
        <begin position="194"/>
        <end position="228"/>
    </location>
</feature>
<comment type="caution">
    <text evidence="4">The sequence shown here is derived from an EMBL/GenBank/DDBJ whole genome shotgun (WGS) entry which is preliminary data.</text>
</comment>
<name>A0A370H0P3_9BACI</name>
<evidence type="ECO:0000256" key="1">
    <source>
        <dbReference type="SAM" id="Coils"/>
    </source>
</evidence>
<evidence type="ECO:0000259" key="3">
    <source>
        <dbReference type="Pfam" id="PF13751"/>
    </source>
</evidence>
<accession>A0A370H0P3</accession>
<dbReference type="PANTHER" id="PTHR33408:SF2">
    <property type="entry name" value="TRANSPOSASE DDE DOMAIN-CONTAINING PROTEIN"/>
    <property type="match status" value="1"/>
</dbReference>
<dbReference type="PANTHER" id="PTHR33408">
    <property type="entry name" value="TRANSPOSASE"/>
    <property type="match status" value="1"/>
</dbReference>
<dbReference type="InterPro" id="IPR008490">
    <property type="entry name" value="Transposase_InsH_N"/>
</dbReference>
<gene>
    <name evidence="4" type="ORF">DFR59_101282</name>
</gene>
<reference evidence="4 5" key="1">
    <citation type="submission" date="2018-07" db="EMBL/GenBank/DDBJ databases">
        <title>Genomic Encyclopedia of Type Strains, Phase IV (KMG-IV): sequencing the most valuable type-strain genomes for metagenomic binning, comparative biology and taxonomic classification.</title>
        <authorList>
            <person name="Goeker M."/>
        </authorList>
    </citation>
    <scope>NUCLEOTIDE SEQUENCE [LARGE SCALE GENOMIC DNA]</scope>
    <source>
        <strain evidence="4 5">DSM 25281</strain>
    </source>
</reference>
<proteinExistence type="predicted"/>
<feature type="domain" description="Transposase InsH N-terminal" evidence="2">
    <location>
        <begin position="16"/>
        <end position="104"/>
    </location>
</feature>
<dbReference type="InterPro" id="IPR025668">
    <property type="entry name" value="Tnp_DDE_dom"/>
</dbReference>
<feature type="domain" description="Transposase DDE" evidence="3">
    <location>
        <begin position="392"/>
        <end position="518"/>
    </location>
</feature>
<keyword evidence="5" id="KW-1185">Reference proteome</keyword>
<dbReference type="NCBIfam" id="NF033551">
    <property type="entry name" value="transpos_IS1182"/>
    <property type="match status" value="1"/>
</dbReference>
<evidence type="ECO:0000259" key="2">
    <source>
        <dbReference type="Pfam" id="PF05598"/>
    </source>
</evidence>
<sequence length="522" mass="61591">MFKNYNMNQLVLPLDLEVKLQENDIAFSIHHLVESIPHEAFDSFIRYTGCPSYHPRMMLKIILCGYTQSTFSGRKIEDLLNDSIRMKWLAQGYVPSYRTINRFRVHPEMKELIRQCFVQFRCQLVQEKLIDQEAIFVDGTKIEANANKFTFVWKKAIEKFHASLVEKSNQLYNELLENKIIPEIKRENDEQLSIEELTQIVEKLDEVVDEYTQKIENSEDVSERKQLRSERKSPKQIVKQVSDWIARKQKYEKDFEILGTRNSYSKTDLEATFMRMKDDYMQNGQLKAGYNVQIATEGQFALAYDVFSNPTDTKTLIPFLDRIEKEFFSLPKHIVADAGYGSEQNYDDILTKRKRTPLITYNQYLNEQKKKYQNDPFKTSNWAYDEESDTFTCPNEQKLTFRYHSTRTDKTGFQRQYKMYEFENCTDCPLRSLCTKGHEGTNRKLMINEKWEQQKEYVKTKLSEEETASIYRQRKIDVEPVFGFLKANLGFTRFSVRGKSQVDNEIGLALMAVNIRKYAARG</sequence>
<keyword evidence="1" id="KW-0175">Coiled coil</keyword>
<evidence type="ECO:0000313" key="4">
    <source>
        <dbReference type="EMBL" id="RDI47623.1"/>
    </source>
</evidence>